<evidence type="ECO:0000313" key="1">
    <source>
        <dbReference type="EMBL" id="AKZ53348.1"/>
    </source>
</evidence>
<reference evidence="2" key="1">
    <citation type="journal article" date="2015" name="J. Biotechnol.">
        <title>Complete genome sequence of Streptomyces ambofaciens ATCC 23877, the spiramycin producer.</title>
        <authorList>
            <person name="Thibessard A."/>
            <person name="Haas D."/>
            <person name="Gerbaud C."/>
            <person name="Aigle B."/>
            <person name="Lautru S."/>
            <person name="Pernodet J.L."/>
            <person name="Leblond P."/>
        </authorList>
    </citation>
    <scope>NUCLEOTIDE SEQUENCE [LARGE SCALE GENOMIC DNA]</scope>
    <source>
        <strain evidence="2">ATCC 23877 / 3486 / DSM 40053 / JCM 4204 / NBRC 12836 / NRRL B-2516</strain>
    </source>
</reference>
<dbReference type="EMBL" id="CP012382">
    <property type="protein sequence ID" value="AKZ53348.1"/>
    <property type="molecule type" value="Genomic_DNA"/>
</dbReference>
<gene>
    <name evidence="1" type="ORF">SAM23877_0299</name>
</gene>
<dbReference type="KEGG" id="samb:SAM23877_0299"/>
<sequence>MEWPCAGIPAAMVAEFAGHPLAGLPFFTPETVTTDH</sequence>
<evidence type="ECO:0000313" key="2">
    <source>
        <dbReference type="Proteomes" id="UP000061018"/>
    </source>
</evidence>
<dbReference type="Proteomes" id="UP000061018">
    <property type="component" value="Chromosome"/>
</dbReference>
<organism evidence="1 2">
    <name type="scientific">Streptomyces ambofaciens (strain ATCC 23877 / 3486 / DSM 40053 / JCM 4204 / NBRC 12836 / NRRL B-2516)</name>
    <dbReference type="NCBI Taxonomy" id="278992"/>
    <lineage>
        <taxon>Bacteria</taxon>
        <taxon>Bacillati</taxon>
        <taxon>Actinomycetota</taxon>
        <taxon>Actinomycetes</taxon>
        <taxon>Kitasatosporales</taxon>
        <taxon>Streptomycetaceae</taxon>
        <taxon>Streptomyces</taxon>
    </lineage>
</organism>
<protein>
    <submittedName>
        <fullName evidence="1">Uncharacterized protein</fullName>
    </submittedName>
</protein>
<accession>A0A0K2AK05</accession>
<name>A0A0K2AK05_STRA7</name>
<proteinExistence type="predicted"/>
<dbReference type="AlphaFoldDB" id="A0A0K2AK05"/>